<proteinExistence type="predicted"/>
<keyword evidence="9" id="KW-1185">Reference proteome</keyword>
<dbReference type="PANTHER" id="PTHR10010">
    <property type="entry name" value="SOLUTE CARRIER FAMILY 34 SODIUM PHOSPHATE , MEMBER 2-RELATED"/>
    <property type="match status" value="1"/>
</dbReference>
<evidence type="ECO:0000313" key="8">
    <source>
        <dbReference type="EMBL" id="QGU96460.1"/>
    </source>
</evidence>
<keyword evidence="2" id="KW-1003">Cell membrane</keyword>
<feature type="transmembrane region" description="Helical" evidence="6">
    <location>
        <begin position="247"/>
        <end position="268"/>
    </location>
</feature>
<feature type="transmembrane region" description="Helical" evidence="6">
    <location>
        <begin position="211"/>
        <end position="235"/>
    </location>
</feature>
<dbReference type="Proteomes" id="UP000422764">
    <property type="component" value="Chromosome"/>
</dbReference>
<dbReference type="PANTHER" id="PTHR10010:SF46">
    <property type="entry name" value="SODIUM-DEPENDENT PHOSPHATE TRANSPORT PROTEIN 2B"/>
    <property type="match status" value="1"/>
</dbReference>
<dbReference type="Pfam" id="PF01895">
    <property type="entry name" value="PhoU"/>
    <property type="match status" value="2"/>
</dbReference>
<feature type="transmembrane region" description="Helical" evidence="6">
    <location>
        <begin position="162"/>
        <end position="188"/>
    </location>
</feature>
<feature type="domain" description="PhoU" evidence="7">
    <location>
        <begin position="449"/>
        <end position="532"/>
    </location>
</feature>
<feature type="transmembrane region" description="Helical" evidence="6">
    <location>
        <begin position="110"/>
        <end position="127"/>
    </location>
</feature>
<evidence type="ECO:0000256" key="2">
    <source>
        <dbReference type="ARBA" id="ARBA00022475"/>
    </source>
</evidence>
<keyword evidence="4 6" id="KW-1133">Transmembrane helix</keyword>
<keyword evidence="5 6" id="KW-0472">Membrane</keyword>
<gene>
    <name evidence="8" type="ORF">GOM49_16345</name>
</gene>
<protein>
    <submittedName>
        <fullName evidence="8">Sodium-dependent phosphate transporter</fullName>
    </submittedName>
</protein>
<evidence type="ECO:0000256" key="3">
    <source>
        <dbReference type="ARBA" id="ARBA00022692"/>
    </source>
</evidence>
<evidence type="ECO:0000259" key="7">
    <source>
        <dbReference type="Pfam" id="PF01895"/>
    </source>
</evidence>
<dbReference type="SUPFAM" id="SSF109755">
    <property type="entry name" value="PhoU-like"/>
    <property type="match status" value="1"/>
</dbReference>
<feature type="transmembrane region" description="Helical" evidence="6">
    <location>
        <begin position="50"/>
        <end position="75"/>
    </location>
</feature>
<dbReference type="EMBL" id="CP046522">
    <property type="protein sequence ID" value="QGU96460.1"/>
    <property type="molecule type" value="Genomic_DNA"/>
</dbReference>
<reference evidence="8 9" key="1">
    <citation type="submission" date="2019-12" db="EMBL/GenBank/DDBJ databases">
        <title>Genome sequenceing of Clostridium bovifaecis.</title>
        <authorList>
            <person name="Yao Y."/>
        </authorList>
    </citation>
    <scope>NUCLEOTIDE SEQUENCE [LARGE SCALE GENOMIC DNA]</scope>
    <source>
        <strain evidence="8 9">BXX</strain>
    </source>
</reference>
<dbReference type="GO" id="GO:0044341">
    <property type="term" value="P:sodium-dependent phosphate transport"/>
    <property type="evidence" value="ECO:0007669"/>
    <property type="project" value="InterPro"/>
</dbReference>
<dbReference type="InterPro" id="IPR003841">
    <property type="entry name" value="Na/Pi_transpt"/>
</dbReference>
<dbReference type="InterPro" id="IPR004633">
    <property type="entry name" value="NaPi_cotrn-rel/YqeW-like"/>
</dbReference>
<dbReference type="Gene3D" id="1.20.58.220">
    <property type="entry name" value="Phosphate transport system protein phou homolog 2, domain 2"/>
    <property type="match status" value="1"/>
</dbReference>
<feature type="transmembrane region" description="Helical" evidence="6">
    <location>
        <begin position="288"/>
        <end position="309"/>
    </location>
</feature>
<dbReference type="GO" id="GO:0005886">
    <property type="term" value="C:plasma membrane"/>
    <property type="evidence" value="ECO:0007669"/>
    <property type="project" value="UniProtKB-SubCell"/>
</dbReference>
<dbReference type="Pfam" id="PF02690">
    <property type="entry name" value="Na_Pi_cotrans"/>
    <property type="match status" value="2"/>
</dbReference>
<accession>A0A6I6EVZ0</accession>
<feature type="transmembrane region" description="Helical" evidence="6">
    <location>
        <begin position="6"/>
        <end position="29"/>
    </location>
</feature>
<evidence type="ECO:0000256" key="4">
    <source>
        <dbReference type="ARBA" id="ARBA00022989"/>
    </source>
</evidence>
<comment type="subcellular location">
    <subcellularLocation>
        <location evidence="1">Cell membrane</location>
        <topology evidence="1">Multi-pass membrane protein</topology>
    </subcellularLocation>
</comment>
<dbReference type="AlphaFoldDB" id="A0A6I6EVZ0"/>
<feature type="domain" description="PhoU" evidence="7">
    <location>
        <begin position="344"/>
        <end position="428"/>
    </location>
</feature>
<evidence type="ECO:0000256" key="1">
    <source>
        <dbReference type="ARBA" id="ARBA00004651"/>
    </source>
</evidence>
<keyword evidence="3 6" id="KW-0812">Transmembrane</keyword>
<sequence>MVLFDIIINLVGGLGLFLFGIKLMGEGLANLAGNKIKTLFEKIASSSPKGVLTGIIITAIIQSSSATTVMVVGFVNAGLINLYQATAVIMGANIGTTITGQIISLNFEKVIPAFIGVGTVMIISFKKDKIKEIGSIFLGFGILFLGMEFMKEIMVPLARSEILGNIIISLKGNIFLGIFLGIIMTAAIQSSSASTGILIVLSESGILPIEVAIPVIFGNNIGTCVTALIASVGTLKNAKRAAIIHLLFNLIGTMIFIPLLPLLKYIVVQTNSQDITRQIANTHTIFNIANVLIMMPFISYLISLVEGLIPGEDEYEDIRIKFIDERILETPIIGVGQALQEIFRMGRKAKENLVIAVEAFKTSNEEEARRVYDNEKLINLLEKEITTFLVKLSNTDLSEEQKNKVINMFYAVNDIERIGDHCKNIADLALERMHNRVSISEKAIEEINNVYNYTLDALSNSIISFRENSANKAEITLVLEQNIDRLEEQYRISHINRLNNGMCDAYSGAIFLGIISNLERIADHANNIAEYVIKQV</sequence>
<organism evidence="8 9">
    <name type="scientific">Clostridium bovifaecis</name>
    <dbReference type="NCBI Taxonomy" id="2184719"/>
    <lineage>
        <taxon>Bacteria</taxon>
        <taxon>Bacillati</taxon>
        <taxon>Bacillota</taxon>
        <taxon>Clostridia</taxon>
        <taxon>Eubacteriales</taxon>
        <taxon>Clostridiaceae</taxon>
        <taxon>Clostridium</taxon>
    </lineage>
</organism>
<evidence type="ECO:0000256" key="6">
    <source>
        <dbReference type="SAM" id="Phobius"/>
    </source>
</evidence>
<dbReference type="InterPro" id="IPR026022">
    <property type="entry name" value="PhoU_dom"/>
</dbReference>
<evidence type="ECO:0000313" key="9">
    <source>
        <dbReference type="Proteomes" id="UP000422764"/>
    </source>
</evidence>
<dbReference type="InterPro" id="IPR038078">
    <property type="entry name" value="PhoU-like_sf"/>
</dbReference>
<dbReference type="NCBIfam" id="TIGR00704">
    <property type="entry name" value="NaPi_cotrn_rel"/>
    <property type="match status" value="1"/>
</dbReference>
<evidence type="ECO:0000256" key="5">
    <source>
        <dbReference type="ARBA" id="ARBA00023136"/>
    </source>
</evidence>
<name>A0A6I6EVZ0_9CLOT</name>
<dbReference type="GO" id="GO:0005436">
    <property type="term" value="F:sodium:phosphate symporter activity"/>
    <property type="evidence" value="ECO:0007669"/>
    <property type="project" value="InterPro"/>
</dbReference>
<feature type="transmembrane region" description="Helical" evidence="6">
    <location>
        <begin position="133"/>
        <end position="150"/>
    </location>
</feature>
<dbReference type="NCBIfam" id="NF037997">
    <property type="entry name" value="Na_Pi_symport"/>
    <property type="match status" value="1"/>
</dbReference>